<name>A0A067SEY2_GALM3</name>
<dbReference type="Proteomes" id="UP000027222">
    <property type="component" value="Unassembled WGS sequence"/>
</dbReference>
<dbReference type="EMBL" id="KL142407">
    <property type="protein sequence ID" value="KDR68562.1"/>
    <property type="molecule type" value="Genomic_DNA"/>
</dbReference>
<reference evidence="2" key="1">
    <citation type="journal article" date="2014" name="Proc. Natl. Acad. Sci. U.S.A.">
        <title>Extensive sampling of basidiomycete genomes demonstrates inadequacy of the white-rot/brown-rot paradigm for wood decay fungi.</title>
        <authorList>
            <person name="Riley R."/>
            <person name="Salamov A.A."/>
            <person name="Brown D.W."/>
            <person name="Nagy L.G."/>
            <person name="Floudas D."/>
            <person name="Held B.W."/>
            <person name="Levasseur A."/>
            <person name="Lombard V."/>
            <person name="Morin E."/>
            <person name="Otillar R."/>
            <person name="Lindquist E.A."/>
            <person name="Sun H."/>
            <person name="LaButti K.M."/>
            <person name="Schmutz J."/>
            <person name="Jabbour D."/>
            <person name="Luo H."/>
            <person name="Baker S.E."/>
            <person name="Pisabarro A.G."/>
            <person name="Walton J.D."/>
            <person name="Blanchette R.A."/>
            <person name="Henrissat B."/>
            <person name="Martin F."/>
            <person name="Cullen D."/>
            <person name="Hibbett D.S."/>
            <person name="Grigoriev I.V."/>
        </authorList>
    </citation>
    <scope>NUCLEOTIDE SEQUENCE [LARGE SCALE GENOMIC DNA]</scope>
    <source>
        <strain evidence="2">CBS 339.88</strain>
    </source>
</reference>
<accession>A0A067SEY2</accession>
<organism evidence="1 2">
    <name type="scientific">Galerina marginata (strain CBS 339.88)</name>
    <dbReference type="NCBI Taxonomy" id="685588"/>
    <lineage>
        <taxon>Eukaryota</taxon>
        <taxon>Fungi</taxon>
        <taxon>Dikarya</taxon>
        <taxon>Basidiomycota</taxon>
        <taxon>Agaricomycotina</taxon>
        <taxon>Agaricomycetes</taxon>
        <taxon>Agaricomycetidae</taxon>
        <taxon>Agaricales</taxon>
        <taxon>Agaricineae</taxon>
        <taxon>Strophariaceae</taxon>
        <taxon>Galerina</taxon>
    </lineage>
</organism>
<gene>
    <name evidence="1" type="ORF">GALMADRAFT_1035737</name>
</gene>
<dbReference type="HOGENOM" id="CLU_1938325_0_0_1"/>
<protein>
    <submittedName>
        <fullName evidence="1">Uncharacterized protein</fullName>
    </submittedName>
</protein>
<evidence type="ECO:0000313" key="1">
    <source>
        <dbReference type="EMBL" id="KDR68562.1"/>
    </source>
</evidence>
<keyword evidence="2" id="KW-1185">Reference proteome</keyword>
<proteinExistence type="predicted"/>
<evidence type="ECO:0000313" key="2">
    <source>
        <dbReference type="Proteomes" id="UP000027222"/>
    </source>
</evidence>
<sequence length="130" mass="15004">MRDIKGRMETIFFPNRLRQQETGRQGSFRYEEQNILEYFVPTGHHRVAKTTSRTHTNPYYDSVEEMLCCSTMKVDLAVFIEFSVPFGEQDLSSLPLPCLKPPPYNGQRQHQYHKCHACFLSTPSNSLGSA</sequence>
<dbReference type="AlphaFoldDB" id="A0A067SEY2"/>